<comment type="similarity">
    <text evidence="2 7">Belongs to the SurE nucleotidase family.</text>
</comment>
<proteinExistence type="inferred from homology"/>
<dbReference type="InterPro" id="IPR036523">
    <property type="entry name" value="SurE-like_sf"/>
</dbReference>
<keyword evidence="4 7" id="KW-0479">Metal-binding</keyword>
<evidence type="ECO:0000256" key="1">
    <source>
        <dbReference type="ARBA" id="ARBA00000815"/>
    </source>
</evidence>
<evidence type="ECO:0000256" key="6">
    <source>
        <dbReference type="ARBA" id="ARBA00022801"/>
    </source>
</evidence>
<comment type="function">
    <text evidence="7">Nucleotidase that shows phosphatase activity on nucleoside 5'-monophosphates.</text>
</comment>
<dbReference type="AlphaFoldDB" id="A0A385SZV7"/>
<evidence type="ECO:0000256" key="7">
    <source>
        <dbReference type="HAMAP-Rule" id="MF_00060"/>
    </source>
</evidence>
<dbReference type="Proteomes" id="UP000266183">
    <property type="component" value="Chromosome"/>
</dbReference>
<comment type="cofactor">
    <cofactor evidence="7">
        <name>a divalent metal cation</name>
        <dbReference type="ChEBI" id="CHEBI:60240"/>
    </cofactor>
    <text evidence="7">Binds 1 divalent metal cation per subunit.</text>
</comment>
<dbReference type="PANTHER" id="PTHR30457:SF12">
    <property type="entry name" value="5'_3'-NUCLEOTIDASE SURE"/>
    <property type="match status" value="1"/>
</dbReference>
<dbReference type="SUPFAM" id="SSF64167">
    <property type="entry name" value="SurE-like"/>
    <property type="match status" value="1"/>
</dbReference>
<evidence type="ECO:0000259" key="8">
    <source>
        <dbReference type="Pfam" id="PF01975"/>
    </source>
</evidence>
<reference evidence="10" key="1">
    <citation type="submission" date="2018-09" db="EMBL/GenBank/DDBJ databases">
        <title>Chryseolinea sp. KIS68-18 isolated from soil.</title>
        <authorList>
            <person name="Weon H.-Y."/>
            <person name="Kwon S.-W."/>
            <person name="Lee S.A."/>
        </authorList>
    </citation>
    <scope>NUCLEOTIDE SEQUENCE [LARGE SCALE GENOMIC DNA]</scope>
    <source>
        <strain evidence="10">KIS68-18</strain>
    </source>
</reference>
<keyword evidence="6 7" id="KW-0378">Hydrolase</keyword>
<sequence>MRILVTNDDGIYSPGIAALARIAARFGEVRVVAPDVEQSSMGHAITASRPLFYKKSPVTFEGLEAYRVNGTPADCVALGSHLWAQTDVVLSGINMGPNLGNSMWHSGTLAGAKQAALLGMKGIALSTPVGKTEPDFKTLEPYVEKVLGLLLENPNLTLANVNFPPHPTGIQWTRQAVQQYDGRIVPGTDPMGRKHYWFTVVPLEDAEEGTDRWAIDKGLVSITPLRLDLTNEKELMAVLQKTPVQ</sequence>
<dbReference type="GO" id="GO:0008254">
    <property type="term" value="F:3'-nucleotidase activity"/>
    <property type="evidence" value="ECO:0007669"/>
    <property type="project" value="TreeGrafter"/>
</dbReference>
<dbReference type="RefSeq" id="WP_119757539.1">
    <property type="nucleotide sequence ID" value="NZ_CP032382.1"/>
</dbReference>
<dbReference type="Pfam" id="PF01975">
    <property type="entry name" value="SurE"/>
    <property type="match status" value="1"/>
</dbReference>
<evidence type="ECO:0000256" key="3">
    <source>
        <dbReference type="ARBA" id="ARBA00022490"/>
    </source>
</evidence>
<feature type="domain" description="Survival protein SurE-like phosphatase/nucleotidase" evidence="8">
    <location>
        <begin position="3"/>
        <end position="180"/>
    </location>
</feature>
<dbReference type="GO" id="GO:0046872">
    <property type="term" value="F:metal ion binding"/>
    <property type="evidence" value="ECO:0007669"/>
    <property type="project" value="UniProtKB-UniRule"/>
</dbReference>
<evidence type="ECO:0000256" key="5">
    <source>
        <dbReference type="ARBA" id="ARBA00022741"/>
    </source>
</evidence>
<dbReference type="KEGG" id="chk:D4L85_28730"/>
<gene>
    <name evidence="7 9" type="primary">surE</name>
    <name evidence="9" type="ORF">D4L85_28730</name>
</gene>
<protein>
    <recommendedName>
        <fullName evidence="7">5'-nucleotidase SurE</fullName>
        <ecNumber evidence="7">3.1.3.5</ecNumber>
    </recommendedName>
    <alternativeName>
        <fullName evidence="7">Nucleoside 5'-monophosphate phosphohydrolase</fullName>
    </alternativeName>
</protein>
<organism evidence="9 10">
    <name type="scientific">Chryseolinea soli</name>
    <dbReference type="NCBI Taxonomy" id="2321403"/>
    <lineage>
        <taxon>Bacteria</taxon>
        <taxon>Pseudomonadati</taxon>
        <taxon>Bacteroidota</taxon>
        <taxon>Cytophagia</taxon>
        <taxon>Cytophagales</taxon>
        <taxon>Fulvivirgaceae</taxon>
        <taxon>Chryseolinea</taxon>
    </lineage>
</organism>
<evidence type="ECO:0000256" key="2">
    <source>
        <dbReference type="ARBA" id="ARBA00011062"/>
    </source>
</evidence>
<dbReference type="EC" id="3.1.3.5" evidence="7"/>
<dbReference type="InterPro" id="IPR002828">
    <property type="entry name" value="SurE-like_Pase/nucleotidase"/>
</dbReference>
<dbReference type="NCBIfam" id="TIGR00087">
    <property type="entry name" value="surE"/>
    <property type="match status" value="1"/>
</dbReference>
<dbReference type="GO" id="GO:0000166">
    <property type="term" value="F:nucleotide binding"/>
    <property type="evidence" value="ECO:0007669"/>
    <property type="project" value="UniProtKB-KW"/>
</dbReference>
<evidence type="ECO:0000256" key="4">
    <source>
        <dbReference type="ARBA" id="ARBA00022723"/>
    </source>
</evidence>
<dbReference type="GO" id="GO:0008253">
    <property type="term" value="F:5'-nucleotidase activity"/>
    <property type="evidence" value="ECO:0007669"/>
    <property type="project" value="UniProtKB-UniRule"/>
</dbReference>
<comment type="subcellular location">
    <subcellularLocation>
        <location evidence="7">Cytoplasm</location>
    </subcellularLocation>
</comment>
<dbReference type="PANTHER" id="PTHR30457">
    <property type="entry name" value="5'-NUCLEOTIDASE SURE"/>
    <property type="match status" value="1"/>
</dbReference>
<feature type="binding site" evidence="7">
    <location>
        <position position="39"/>
    </location>
    <ligand>
        <name>a divalent metal cation</name>
        <dbReference type="ChEBI" id="CHEBI:60240"/>
    </ligand>
</feature>
<keyword evidence="10" id="KW-1185">Reference proteome</keyword>
<evidence type="ECO:0000313" key="10">
    <source>
        <dbReference type="Proteomes" id="UP000266183"/>
    </source>
</evidence>
<keyword evidence="3 7" id="KW-0963">Cytoplasm</keyword>
<name>A0A385SZV7_9BACT</name>
<evidence type="ECO:0000313" key="9">
    <source>
        <dbReference type="EMBL" id="AYB34318.1"/>
    </source>
</evidence>
<feature type="binding site" evidence="7">
    <location>
        <position position="9"/>
    </location>
    <ligand>
        <name>a divalent metal cation</name>
        <dbReference type="ChEBI" id="CHEBI:60240"/>
    </ligand>
</feature>
<dbReference type="OrthoDB" id="9780815at2"/>
<accession>A0A385SZV7</accession>
<dbReference type="HAMAP" id="MF_00060">
    <property type="entry name" value="SurE"/>
    <property type="match status" value="1"/>
</dbReference>
<dbReference type="InterPro" id="IPR030048">
    <property type="entry name" value="SurE"/>
</dbReference>
<keyword evidence="5 7" id="KW-0547">Nucleotide-binding</keyword>
<dbReference type="GO" id="GO:0005737">
    <property type="term" value="C:cytoplasm"/>
    <property type="evidence" value="ECO:0007669"/>
    <property type="project" value="UniProtKB-SubCell"/>
</dbReference>
<dbReference type="GO" id="GO:0004309">
    <property type="term" value="F:exopolyphosphatase activity"/>
    <property type="evidence" value="ECO:0007669"/>
    <property type="project" value="TreeGrafter"/>
</dbReference>
<dbReference type="Gene3D" id="3.40.1210.10">
    <property type="entry name" value="Survival protein SurE-like phosphatase/nucleotidase"/>
    <property type="match status" value="1"/>
</dbReference>
<feature type="binding site" evidence="7">
    <location>
        <position position="8"/>
    </location>
    <ligand>
        <name>a divalent metal cation</name>
        <dbReference type="ChEBI" id="CHEBI:60240"/>
    </ligand>
</feature>
<feature type="binding site" evidence="7">
    <location>
        <position position="94"/>
    </location>
    <ligand>
        <name>a divalent metal cation</name>
        <dbReference type="ChEBI" id="CHEBI:60240"/>
    </ligand>
</feature>
<dbReference type="EMBL" id="CP032382">
    <property type="protein sequence ID" value="AYB34318.1"/>
    <property type="molecule type" value="Genomic_DNA"/>
</dbReference>
<comment type="catalytic activity">
    <reaction evidence="1 7">
        <text>a ribonucleoside 5'-phosphate + H2O = a ribonucleoside + phosphate</text>
        <dbReference type="Rhea" id="RHEA:12484"/>
        <dbReference type="ChEBI" id="CHEBI:15377"/>
        <dbReference type="ChEBI" id="CHEBI:18254"/>
        <dbReference type="ChEBI" id="CHEBI:43474"/>
        <dbReference type="ChEBI" id="CHEBI:58043"/>
        <dbReference type="EC" id="3.1.3.5"/>
    </reaction>
</comment>